<dbReference type="EMBL" id="CAKOFQ010007354">
    <property type="protein sequence ID" value="CAH1999132.1"/>
    <property type="molecule type" value="Genomic_DNA"/>
</dbReference>
<evidence type="ECO:0000256" key="1">
    <source>
        <dbReference type="SAM" id="MobiDB-lite"/>
    </source>
</evidence>
<comment type="caution">
    <text evidence="2">The sequence shown here is derived from an EMBL/GenBank/DDBJ whole genome shotgun (WGS) entry which is preliminary data.</text>
</comment>
<name>A0A9P0LMU8_ACAOB</name>
<feature type="compositionally biased region" description="Polar residues" evidence="1">
    <location>
        <begin position="249"/>
        <end position="259"/>
    </location>
</feature>
<organism evidence="2 3">
    <name type="scientific">Acanthoscelides obtectus</name>
    <name type="common">Bean weevil</name>
    <name type="synonym">Bruchus obtectus</name>
    <dbReference type="NCBI Taxonomy" id="200917"/>
    <lineage>
        <taxon>Eukaryota</taxon>
        <taxon>Metazoa</taxon>
        <taxon>Ecdysozoa</taxon>
        <taxon>Arthropoda</taxon>
        <taxon>Hexapoda</taxon>
        <taxon>Insecta</taxon>
        <taxon>Pterygota</taxon>
        <taxon>Neoptera</taxon>
        <taxon>Endopterygota</taxon>
        <taxon>Coleoptera</taxon>
        <taxon>Polyphaga</taxon>
        <taxon>Cucujiformia</taxon>
        <taxon>Chrysomeloidea</taxon>
        <taxon>Chrysomelidae</taxon>
        <taxon>Bruchinae</taxon>
        <taxon>Bruchini</taxon>
        <taxon>Acanthoscelides</taxon>
    </lineage>
</organism>
<proteinExistence type="predicted"/>
<feature type="region of interest" description="Disordered" evidence="1">
    <location>
        <begin position="994"/>
        <end position="1020"/>
    </location>
</feature>
<protein>
    <submittedName>
        <fullName evidence="2">Uncharacterized protein</fullName>
    </submittedName>
</protein>
<evidence type="ECO:0000313" key="3">
    <source>
        <dbReference type="Proteomes" id="UP001152888"/>
    </source>
</evidence>
<keyword evidence="3" id="KW-1185">Reference proteome</keyword>
<feature type="region of interest" description="Disordered" evidence="1">
    <location>
        <begin position="239"/>
        <end position="259"/>
    </location>
</feature>
<evidence type="ECO:0000313" key="2">
    <source>
        <dbReference type="EMBL" id="CAH1999132.1"/>
    </source>
</evidence>
<gene>
    <name evidence="2" type="ORF">ACAOBT_LOCUS24803</name>
</gene>
<feature type="compositionally biased region" description="Polar residues" evidence="1">
    <location>
        <begin position="49"/>
        <end position="58"/>
    </location>
</feature>
<sequence length="1166" mass="133345">MLRNVLSRLPGLTSLPESCRPATAKALTRALSPQVDTSVFNRSRRLRQNEGTRLTRSHSVPPPTKRYEHYHYGRFNENEDLQTKEYKYERKLADKEDLSESGSKQRKLTEVMSEMTYELEAAKPKRSKSCIDFDAFKQIEDQSFEQEMLDHLQPSMLKPFGSSQTYSPNTFRCRPQSYTKPVFRMNEALEGNVKSREDARDTISENHRRAFSTNSLPNDNCFRHEYGNKLMDTISESGSTAVSMKKGQRSYSQRSKPATKLNQKIESCISNLEQVAAEPAITSSPPEKEHIFDPIINNLLAAKKNNMTRYNPSLEDVSINPPPFLEKLKYNVTTDAYVTPPAEILPKEKVMERHQMQSHKKGMENMQKRAISTSEGPLMMKSATVLAVQEKLRPSKMLDCPPEKTEKQPEESIKMAPDGRKCFLPSKVRLPVPECMPRPKHVCPPPPCKRADECLKILPKRLPFIPDGPCVCVEPYLPHVAPPMKRLDLSAEEPERVCPSPPCPQPRADDNMPHKPKQLKPYVPKPCACVEPPPMIDVPLKRLPPMCPPEEHERCFPERICPEEVCERADENLCVRPKKLPALVPKDCPSIEPEPMTDVRLKRLDLTMPEPPRICPCVEVCPCPRADDNYKPKHKPLRKIVPGDCPCIEPEYKDVHFKRLECIDEPEPCDVVDPCIPYPRADYGCWEYYTPPTPCEEIKKKRKSKKPVPRRMNFKPSTRCYSVQPRKNNFRDSADRLKSSTFTKLFKTNSVKAEEKVEKEQPLIPSMTNVVKKKAKPKTVVPNTVILLDQLNTLEKELSKDTIHFEPQKSNKIDIRKIMTSISAFEKESATKTAQRATVRNLSTTMATKLSSVPNTSEKVDIKVGQHGIKTTASTRKDDKCAKSNFCPKKERPCPKGPRLTPMKNCPSGERRPSCQRRRPINCCQKPPPPYPSFSELMDEEIEPFSEHAEWTCKRKECGFHPKTTKEFEPLNEKKHKKCYSTMTFNVKKLVDEQPDDLKSERGALGNDSSAKGPRSQRLDNGRFVRKLFQQETKERKSIAQCPSSISENCHVIRNTVSIPHEENRNRLMKQKSNYGVVGLKNLPLEVLGCHLVLSCPTTSIRRYSSNTNSFTRTYASESEKDKKTSVRICRIQHEKPRCQGKCPKFDYPHCPEKTDKRCDVKLPND</sequence>
<reference evidence="2" key="1">
    <citation type="submission" date="2022-03" db="EMBL/GenBank/DDBJ databases">
        <authorList>
            <person name="Sayadi A."/>
        </authorList>
    </citation>
    <scope>NUCLEOTIDE SEQUENCE</scope>
</reference>
<accession>A0A9P0LMU8</accession>
<feature type="region of interest" description="Disordered" evidence="1">
    <location>
        <begin position="46"/>
        <end position="66"/>
    </location>
</feature>
<dbReference type="OrthoDB" id="6774317at2759"/>
<dbReference type="Proteomes" id="UP001152888">
    <property type="component" value="Unassembled WGS sequence"/>
</dbReference>
<dbReference type="AlphaFoldDB" id="A0A9P0LMU8"/>